<dbReference type="GO" id="GO:0016020">
    <property type="term" value="C:membrane"/>
    <property type="evidence" value="ECO:0007669"/>
    <property type="project" value="UniProtKB-SubCell"/>
</dbReference>
<comment type="similarity">
    <text evidence="3 11">Belongs to the peptidase M50B family.</text>
</comment>
<evidence type="ECO:0000313" key="13">
    <source>
        <dbReference type="EMBL" id="NBG65049.1"/>
    </source>
</evidence>
<reference evidence="13 14" key="1">
    <citation type="submission" date="2019-12" db="EMBL/GenBank/DDBJ databases">
        <authorList>
            <person name="Zhao J."/>
        </authorList>
    </citation>
    <scope>NUCLEOTIDE SEQUENCE [LARGE SCALE GENOMIC DNA]</scope>
    <source>
        <strain evidence="13 14">S-15</strain>
    </source>
</reference>
<dbReference type="InterPro" id="IPR041489">
    <property type="entry name" value="PDZ_6"/>
</dbReference>
<name>A0A6N9NGT9_9FLAO</name>
<dbReference type="AlphaFoldDB" id="A0A6N9NGT9"/>
<evidence type="ECO:0000256" key="5">
    <source>
        <dbReference type="ARBA" id="ARBA00022692"/>
    </source>
</evidence>
<keyword evidence="8 11" id="KW-1133">Transmembrane helix</keyword>
<sequence length="439" mass="49092">MEVLIQAAQLILSLSILVILHELGHFIPAKLFKTRVEKFYLFFDPWFSLFKFKKGETEYGVGWLPLGGYVKISGMIDESMDKEQMKEDPKPWEFRSKPAWQRLIIMLGGVIVNVILGIVIYTGILFTWGNEYIPTDGLTYGVYADTTAIEMGIKSGDKILAVDGEKVTKFSDIQMNILINNAKKVSIEREGRKEEITLPEGTISKLIKNQKSFIEPAVIAEVNEIVPNSPADSAGLKVGDRITAINNTATPYFQDVVKYLKAHPSSQVELELIREGATQNLSARVSKNGTLGFAITPIDEQITFSTEKYTLIESVPAGINKAYDSFDNYIKQMKLVFEPETEAYKSLGGFISIGKAFSPEWDWQRFWSFTAFLSIILAIMNILPIPALDGGHVLFLLVEIISGKKPSDKFLENAQVVGFVILLALMLLANGNDIIRLFQ</sequence>
<comment type="subcellular location">
    <subcellularLocation>
        <location evidence="2">Membrane</location>
        <topology evidence="2">Multi-pass membrane protein</topology>
    </subcellularLocation>
</comment>
<dbReference type="RefSeq" id="WP_160631774.1">
    <property type="nucleotide sequence ID" value="NZ_WWNE01000003.1"/>
</dbReference>
<dbReference type="PROSITE" id="PS50106">
    <property type="entry name" value="PDZ"/>
    <property type="match status" value="1"/>
</dbReference>
<accession>A0A6N9NGT9</accession>
<feature type="transmembrane region" description="Helical" evidence="11">
    <location>
        <begin position="366"/>
        <end position="398"/>
    </location>
</feature>
<evidence type="ECO:0000256" key="6">
    <source>
        <dbReference type="ARBA" id="ARBA00022801"/>
    </source>
</evidence>
<feature type="transmembrane region" description="Helical" evidence="11">
    <location>
        <begin position="410"/>
        <end position="429"/>
    </location>
</feature>
<evidence type="ECO:0000256" key="11">
    <source>
        <dbReference type="RuleBase" id="RU362031"/>
    </source>
</evidence>
<organism evidence="13 14">
    <name type="scientific">Acidiluteibacter ferrifornacis</name>
    <dbReference type="NCBI Taxonomy" id="2692424"/>
    <lineage>
        <taxon>Bacteria</taxon>
        <taxon>Pseudomonadati</taxon>
        <taxon>Bacteroidota</taxon>
        <taxon>Flavobacteriia</taxon>
        <taxon>Flavobacteriales</taxon>
        <taxon>Cryomorphaceae</taxon>
        <taxon>Acidiluteibacter</taxon>
    </lineage>
</organism>
<dbReference type="InterPro" id="IPR001478">
    <property type="entry name" value="PDZ"/>
</dbReference>
<evidence type="ECO:0000313" key="14">
    <source>
        <dbReference type="Proteomes" id="UP000470771"/>
    </source>
</evidence>
<dbReference type="NCBIfam" id="TIGR00054">
    <property type="entry name" value="RIP metalloprotease RseP"/>
    <property type="match status" value="1"/>
</dbReference>
<comment type="caution">
    <text evidence="13">The sequence shown here is derived from an EMBL/GenBank/DDBJ whole genome shotgun (WGS) entry which is preliminary data.</text>
</comment>
<evidence type="ECO:0000256" key="8">
    <source>
        <dbReference type="ARBA" id="ARBA00022989"/>
    </source>
</evidence>
<dbReference type="Pfam" id="PF17820">
    <property type="entry name" value="PDZ_6"/>
    <property type="match status" value="1"/>
</dbReference>
<keyword evidence="10 11" id="KW-0472">Membrane</keyword>
<evidence type="ECO:0000259" key="12">
    <source>
        <dbReference type="PROSITE" id="PS50106"/>
    </source>
</evidence>
<dbReference type="InterPro" id="IPR036034">
    <property type="entry name" value="PDZ_sf"/>
</dbReference>
<dbReference type="PANTHER" id="PTHR42837:SF2">
    <property type="entry name" value="MEMBRANE METALLOPROTEASE ARASP2, CHLOROPLASTIC-RELATED"/>
    <property type="match status" value="1"/>
</dbReference>
<dbReference type="CDD" id="cd23081">
    <property type="entry name" value="cpPDZ_EcRseP-like"/>
    <property type="match status" value="1"/>
</dbReference>
<evidence type="ECO:0000256" key="10">
    <source>
        <dbReference type="ARBA" id="ARBA00023136"/>
    </source>
</evidence>
<dbReference type="EC" id="3.4.24.-" evidence="11"/>
<keyword evidence="11" id="KW-0479">Metal-binding</keyword>
<protein>
    <recommendedName>
        <fullName evidence="11">Zinc metalloprotease</fullName>
        <ecNumber evidence="11">3.4.24.-</ecNumber>
    </recommendedName>
</protein>
<feature type="domain" description="PDZ" evidence="12">
    <location>
        <begin position="222"/>
        <end position="261"/>
    </location>
</feature>
<dbReference type="Proteomes" id="UP000470771">
    <property type="component" value="Unassembled WGS sequence"/>
</dbReference>
<gene>
    <name evidence="13" type="primary">rseP</name>
    <name evidence="13" type="ORF">GQN54_02905</name>
</gene>
<keyword evidence="9 11" id="KW-0482">Metalloprotease</keyword>
<evidence type="ECO:0000256" key="1">
    <source>
        <dbReference type="ARBA" id="ARBA00001947"/>
    </source>
</evidence>
<evidence type="ECO:0000256" key="9">
    <source>
        <dbReference type="ARBA" id="ARBA00023049"/>
    </source>
</evidence>
<evidence type="ECO:0000256" key="3">
    <source>
        <dbReference type="ARBA" id="ARBA00007931"/>
    </source>
</evidence>
<keyword evidence="7 11" id="KW-0862">Zinc</keyword>
<dbReference type="Gene3D" id="2.30.42.10">
    <property type="match status" value="2"/>
</dbReference>
<dbReference type="SUPFAM" id="SSF50156">
    <property type="entry name" value="PDZ domain-like"/>
    <property type="match status" value="2"/>
</dbReference>
<feature type="transmembrane region" description="Helical" evidence="11">
    <location>
        <begin position="103"/>
        <end position="128"/>
    </location>
</feature>
<keyword evidence="6 11" id="KW-0378">Hydrolase</keyword>
<evidence type="ECO:0000256" key="7">
    <source>
        <dbReference type="ARBA" id="ARBA00022833"/>
    </source>
</evidence>
<feature type="transmembrane region" description="Helical" evidence="11">
    <location>
        <begin position="6"/>
        <end position="27"/>
    </location>
</feature>
<dbReference type="EMBL" id="WWNE01000003">
    <property type="protein sequence ID" value="NBG65049.1"/>
    <property type="molecule type" value="Genomic_DNA"/>
</dbReference>
<dbReference type="InterPro" id="IPR008915">
    <property type="entry name" value="Peptidase_M50"/>
</dbReference>
<dbReference type="GO" id="GO:0004222">
    <property type="term" value="F:metalloendopeptidase activity"/>
    <property type="evidence" value="ECO:0007669"/>
    <property type="project" value="InterPro"/>
</dbReference>
<dbReference type="Pfam" id="PF02163">
    <property type="entry name" value="Peptidase_M50"/>
    <property type="match status" value="1"/>
</dbReference>
<comment type="cofactor">
    <cofactor evidence="1 11">
        <name>Zn(2+)</name>
        <dbReference type="ChEBI" id="CHEBI:29105"/>
    </cofactor>
</comment>
<keyword evidence="14" id="KW-1185">Reference proteome</keyword>
<keyword evidence="5 11" id="KW-0812">Transmembrane</keyword>
<dbReference type="SMART" id="SM00228">
    <property type="entry name" value="PDZ"/>
    <property type="match status" value="2"/>
</dbReference>
<dbReference type="PANTHER" id="PTHR42837">
    <property type="entry name" value="REGULATOR OF SIGMA-E PROTEASE RSEP"/>
    <property type="match status" value="1"/>
</dbReference>
<keyword evidence="4 13" id="KW-0645">Protease</keyword>
<proteinExistence type="inferred from homology"/>
<dbReference type="InterPro" id="IPR004387">
    <property type="entry name" value="Pept_M50_Zn"/>
</dbReference>
<dbReference type="GO" id="GO:0046872">
    <property type="term" value="F:metal ion binding"/>
    <property type="evidence" value="ECO:0007669"/>
    <property type="project" value="UniProtKB-KW"/>
</dbReference>
<evidence type="ECO:0000256" key="2">
    <source>
        <dbReference type="ARBA" id="ARBA00004141"/>
    </source>
</evidence>
<evidence type="ECO:0000256" key="4">
    <source>
        <dbReference type="ARBA" id="ARBA00022670"/>
    </source>
</evidence>
<dbReference type="GO" id="GO:0006508">
    <property type="term" value="P:proteolysis"/>
    <property type="evidence" value="ECO:0007669"/>
    <property type="project" value="UniProtKB-KW"/>
</dbReference>
<dbReference type="CDD" id="cd06163">
    <property type="entry name" value="S2P-M50_PDZ_RseP-like"/>
    <property type="match status" value="2"/>
</dbReference>